<dbReference type="PANTHER" id="PTHR14187">
    <property type="entry name" value="ALPHA KINASE/ELONGATION FACTOR 2 KINASE"/>
    <property type="match status" value="1"/>
</dbReference>
<gene>
    <name evidence="1" type="ORF">PPAR00522_LOCUS2137</name>
</gene>
<proteinExistence type="predicted"/>
<organism evidence="1">
    <name type="scientific">Polytomella parva</name>
    <dbReference type="NCBI Taxonomy" id="51329"/>
    <lineage>
        <taxon>Eukaryota</taxon>
        <taxon>Viridiplantae</taxon>
        <taxon>Chlorophyta</taxon>
        <taxon>core chlorophytes</taxon>
        <taxon>Chlorophyceae</taxon>
        <taxon>CS clade</taxon>
        <taxon>Chlamydomonadales</taxon>
        <taxon>Chlamydomonadaceae</taxon>
        <taxon>Polytomella</taxon>
    </lineage>
</organism>
<sequence>MISARRSKYSYGTRISRKWTDEDDKRLASNKDKHLIKMSVDGKLYALDIFFVFLKRNHLVPTDKIVEHTFSPLQLSQEKVGFEMLRSEKEDVEYSSESTVEKISEVVVSLPEEWQQMSHIKSSHDMKLTAKMKFGTDVYFEAMEMMNHTSEKTTFPFEVIDQRFCSMKEK</sequence>
<reference evidence="1" key="1">
    <citation type="submission" date="2021-01" db="EMBL/GenBank/DDBJ databases">
        <authorList>
            <person name="Corre E."/>
            <person name="Pelletier E."/>
            <person name="Niang G."/>
            <person name="Scheremetjew M."/>
            <person name="Finn R."/>
            <person name="Kale V."/>
            <person name="Holt S."/>
            <person name="Cochrane G."/>
            <person name="Meng A."/>
            <person name="Brown T."/>
            <person name="Cohen L."/>
        </authorList>
    </citation>
    <scope>NUCLEOTIDE SEQUENCE</scope>
    <source>
        <strain evidence="1">SAG 63-3</strain>
    </source>
</reference>
<protein>
    <submittedName>
        <fullName evidence="1">Uncharacterized protein</fullName>
    </submittedName>
</protein>
<dbReference type="AlphaFoldDB" id="A0A7S0UL37"/>
<evidence type="ECO:0000313" key="1">
    <source>
        <dbReference type="EMBL" id="CAD8765749.1"/>
    </source>
</evidence>
<dbReference type="PANTHER" id="PTHR14187:SF5">
    <property type="entry name" value="HEAT SHOCK 70 KDA PROTEIN 12A"/>
    <property type="match status" value="1"/>
</dbReference>
<name>A0A7S0UL37_9CHLO</name>
<accession>A0A7S0UL37</accession>
<dbReference type="EMBL" id="HBFM01003712">
    <property type="protein sequence ID" value="CAD8765749.1"/>
    <property type="molecule type" value="Transcribed_RNA"/>
</dbReference>